<evidence type="ECO:0000313" key="2">
    <source>
        <dbReference type="Proteomes" id="UP000036867"/>
    </source>
</evidence>
<dbReference type="EMBL" id="LILB01000001">
    <property type="protein sequence ID" value="KOO52157.1"/>
    <property type="molecule type" value="Genomic_DNA"/>
</dbReference>
<sequence length="114" mass="12829">MKIFFSALGILFIAFILKIDLLEGTIPLAAFYKEPVVEETCVDVPDIKTITVRTIPGDNLQSLFALYPSESSMSFSERLELFYELNPHLLKQSFKPGESIQLPFSIKNAHSCTN</sequence>
<dbReference type="AlphaFoldDB" id="A0A0M0LMN1"/>
<name>A0A0M0LMN1_9BACL</name>
<proteinExistence type="predicted"/>
<comment type="caution">
    <text evidence="1">The sequence shown here is derived from an EMBL/GenBank/DDBJ whole genome shotgun (WGS) entry which is preliminary data.</text>
</comment>
<dbReference type="OrthoDB" id="2738952at2"/>
<dbReference type="GeneID" id="301135861"/>
<gene>
    <name evidence="1" type="ORF">AMD00_07055</name>
</gene>
<dbReference type="RefSeq" id="WP_053416331.1">
    <property type="nucleotide sequence ID" value="NZ_LILB01000001.1"/>
</dbReference>
<evidence type="ECO:0000313" key="1">
    <source>
        <dbReference type="EMBL" id="KOO52157.1"/>
    </source>
</evidence>
<reference evidence="2" key="1">
    <citation type="submission" date="2015-08" db="EMBL/GenBank/DDBJ databases">
        <title>Fjat-10028 dsm 16317.</title>
        <authorList>
            <person name="Liu B."/>
            <person name="Wang J."/>
            <person name="Zhu Y."/>
            <person name="Liu G."/>
            <person name="Chen Q."/>
            <person name="Chen Z."/>
            <person name="Lan J."/>
            <person name="Che J."/>
            <person name="Ge C."/>
            <person name="Shi H."/>
            <person name="Pan Z."/>
            <person name="Liu X."/>
        </authorList>
    </citation>
    <scope>NUCLEOTIDE SEQUENCE [LARGE SCALE GENOMIC DNA]</scope>
    <source>
        <strain evidence="2">DSM 16317</strain>
    </source>
</reference>
<organism evidence="1 2">
    <name type="scientific">Viridibacillus arvi</name>
    <dbReference type="NCBI Taxonomy" id="263475"/>
    <lineage>
        <taxon>Bacteria</taxon>
        <taxon>Bacillati</taxon>
        <taxon>Bacillota</taxon>
        <taxon>Bacilli</taxon>
        <taxon>Bacillales</taxon>
        <taxon>Caryophanaceae</taxon>
        <taxon>Viridibacillus</taxon>
    </lineage>
</organism>
<keyword evidence="2" id="KW-1185">Reference proteome</keyword>
<dbReference type="STRING" id="263475.AMD00_07055"/>
<protein>
    <recommendedName>
        <fullName evidence="3">LysM domain-containing protein</fullName>
    </recommendedName>
</protein>
<dbReference type="Proteomes" id="UP000036867">
    <property type="component" value="Unassembled WGS sequence"/>
</dbReference>
<accession>A0A0M0LMN1</accession>
<evidence type="ECO:0008006" key="3">
    <source>
        <dbReference type="Google" id="ProtNLM"/>
    </source>
</evidence>